<dbReference type="CDD" id="cd04179">
    <property type="entry name" value="DPM_DPG-synthase_like"/>
    <property type="match status" value="1"/>
</dbReference>
<gene>
    <name evidence="2" type="ORF">A994_03378</name>
</gene>
<dbReference type="EMBL" id="AMPO01000002">
    <property type="protein sequence ID" value="EKF86492.1"/>
    <property type="molecule type" value="Genomic_DNA"/>
</dbReference>
<name>K2R5J5_METFP</name>
<keyword evidence="2" id="KW-0808">Transferase</keyword>
<evidence type="ECO:0000259" key="1">
    <source>
        <dbReference type="Pfam" id="PF00535"/>
    </source>
</evidence>
<dbReference type="OrthoDB" id="11098at2157"/>
<reference evidence="2 3" key="1">
    <citation type="journal article" date="2012" name="J. Bacteriol.">
        <title>Draft genome sequence of Methanobacterium formicicum DSM 3637, an archaebacterium isolated from the methane producer amoeba Pelomyxa palustris.</title>
        <authorList>
            <person name="Gutierrez G."/>
        </authorList>
    </citation>
    <scope>NUCLEOTIDE SEQUENCE [LARGE SCALE GENOMIC DNA]</scope>
    <source>
        <strain evidence="3">DSM 3637 / PP1</strain>
    </source>
</reference>
<feature type="domain" description="Glycosyltransferase 2-like" evidence="1">
    <location>
        <begin position="18"/>
        <end position="173"/>
    </location>
</feature>
<dbReference type="Proteomes" id="UP000007360">
    <property type="component" value="Unassembled WGS sequence"/>
</dbReference>
<sequence>MKDTKPLEKLSEKQKGISIVLPAYNEEKTIKEVMEELIDIGFNLIVVDDGSTDNTYQVSLNFLKKYPSQVSLYRHLINRGLGATLRTGIEAALTHDSTIIITFDADGQHHSQDILPICQPLIHDEADVVIGKRNFNEMPFHKKFGNVVMNLITLIFYGKNVEDSQSGLRAFNRKAAGLMELHSRDYGVSSEIIGEVGRKHLRMVEVPITTIYTDYSLSKGTNTRVGLKILARLIRNVFK</sequence>
<accession>K2R5J5</accession>
<dbReference type="PATRIC" id="fig|1204725.3.peg.679"/>
<organism evidence="2 3">
    <name type="scientific">Methanobacterium formicicum (strain DSM 3637 / PP1)</name>
    <dbReference type="NCBI Taxonomy" id="1204725"/>
    <lineage>
        <taxon>Archaea</taxon>
        <taxon>Methanobacteriati</taxon>
        <taxon>Methanobacteriota</taxon>
        <taxon>Methanomada group</taxon>
        <taxon>Methanobacteria</taxon>
        <taxon>Methanobacteriales</taxon>
        <taxon>Methanobacteriaceae</taxon>
        <taxon>Methanobacterium</taxon>
    </lineage>
</organism>
<evidence type="ECO:0000313" key="2">
    <source>
        <dbReference type="EMBL" id="EKF86492.1"/>
    </source>
</evidence>
<evidence type="ECO:0000313" key="3">
    <source>
        <dbReference type="Proteomes" id="UP000007360"/>
    </source>
</evidence>
<dbReference type="SUPFAM" id="SSF53448">
    <property type="entry name" value="Nucleotide-diphospho-sugar transferases"/>
    <property type="match status" value="1"/>
</dbReference>
<comment type="caution">
    <text evidence="2">The sequence shown here is derived from an EMBL/GenBank/DDBJ whole genome shotgun (WGS) entry which is preliminary data.</text>
</comment>
<dbReference type="GO" id="GO:0016740">
    <property type="term" value="F:transferase activity"/>
    <property type="evidence" value="ECO:0007669"/>
    <property type="project" value="UniProtKB-KW"/>
</dbReference>
<dbReference type="Gene3D" id="3.90.550.10">
    <property type="entry name" value="Spore Coat Polysaccharide Biosynthesis Protein SpsA, Chain A"/>
    <property type="match status" value="1"/>
</dbReference>
<dbReference type="GO" id="GO:0006487">
    <property type="term" value="P:protein N-linked glycosylation"/>
    <property type="evidence" value="ECO:0007669"/>
    <property type="project" value="TreeGrafter"/>
</dbReference>
<dbReference type="RefSeq" id="WP_004029878.1">
    <property type="nucleotide sequence ID" value="NZ_AMPO01000002.1"/>
</dbReference>
<dbReference type="AlphaFoldDB" id="K2R5J5"/>
<dbReference type="InterPro" id="IPR001173">
    <property type="entry name" value="Glyco_trans_2-like"/>
</dbReference>
<keyword evidence="3" id="KW-1185">Reference proteome</keyword>
<dbReference type="PANTHER" id="PTHR10859">
    <property type="entry name" value="GLYCOSYL TRANSFERASE"/>
    <property type="match status" value="1"/>
</dbReference>
<dbReference type="PANTHER" id="PTHR10859:SF91">
    <property type="entry name" value="DOLICHYL-PHOSPHATE BETA-GLUCOSYLTRANSFERASE"/>
    <property type="match status" value="1"/>
</dbReference>
<proteinExistence type="predicted"/>
<dbReference type="InterPro" id="IPR029044">
    <property type="entry name" value="Nucleotide-diphossugar_trans"/>
</dbReference>
<dbReference type="Pfam" id="PF00535">
    <property type="entry name" value="Glycos_transf_2"/>
    <property type="match status" value="1"/>
</dbReference>
<protein>
    <submittedName>
        <fullName evidence="2">Family 2 glycosyl transferase</fullName>
    </submittedName>
</protein>